<dbReference type="EMBL" id="PKGZ01000002">
    <property type="protein sequence ID" value="PKY91572.1"/>
    <property type="molecule type" value="Genomic_DNA"/>
</dbReference>
<organism evidence="1 2">
    <name type="scientific">Aerococcus christensenii</name>
    <dbReference type="NCBI Taxonomy" id="87541"/>
    <lineage>
        <taxon>Bacteria</taxon>
        <taxon>Bacillati</taxon>
        <taxon>Bacillota</taxon>
        <taxon>Bacilli</taxon>
        <taxon>Lactobacillales</taxon>
        <taxon>Aerococcaceae</taxon>
        <taxon>Aerococcus</taxon>
    </lineage>
</organism>
<dbReference type="AlphaFoldDB" id="A0A2I1K7I3"/>
<evidence type="ECO:0000313" key="2">
    <source>
        <dbReference type="Proteomes" id="UP000234775"/>
    </source>
</evidence>
<name>A0A2I1K7I3_9LACT</name>
<dbReference type="RefSeq" id="WP_101659810.1">
    <property type="nucleotide sequence ID" value="NZ_PKGZ01000002.1"/>
</dbReference>
<sequence length="118" mass="14174">MISRDFFLNANTKELFDSSINYCGDTDGIYLEFNIEGNCFGFIVPMSKQDLIEYFGVDEDITDENITDEDLEDLYDNYYFPNEYEVDFHFIKEYLDSKETREALMNDYDLEFEENYRN</sequence>
<proteinExistence type="predicted"/>
<gene>
    <name evidence="1" type="ORF">CYJ27_02540</name>
</gene>
<comment type="caution">
    <text evidence="1">The sequence shown here is derived from an EMBL/GenBank/DDBJ whole genome shotgun (WGS) entry which is preliminary data.</text>
</comment>
<keyword evidence="2" id="KW-1185">Reference proteome</keyword>
<dbReference type="Proteomes" id="UP000234775">
    <property type="component" value="Unassembled WGS sequence"/>
</dbReference>
<accession>A0A2I1K7I3</accession>
<protein>
    <submittedName>
        <fullName evidence="1">Uncharacterized protein</fullName>
    </submittedName>
</protein>
<evidence type="ECO:0000313" key="1">
    <source>
        <dbReference type="EMBL" id="PKY91572.1"/>
    </source>
</evidence>
<reference evidence="1 2" key="1">
    <citation type="submission" date="2017-12" db="EMBL/GenBank/DDBJ databases">
        <title>Phylogenetic diversity of female urinary microbiome.</title>
        <authorList>
            <person name="Thomas-White K."/>
            <person name="Wolfe A.J."/>
        </authorList>
    </citation>
    <scope>NUCLEOTIDE SEQUENCE [LARGE SCALE GENOMIC DNA]</scope>
    <source>
        <strain evidence="1 2">UMB0844</strain>
    </source>
</reference>